<dbReference type="Gene3D" id="3.50.50.60">
    <property type="entry name" value="FAD/NAD(P)-binding domain"/>
    <property type="match status" value="1"/>
</dbReference>
<accession>A0A0C7P0N7</accession>
<reference evidence="4" key="1">
    <citation type="submission" date="2014-11" db="EMBL/GenBank/DDBJ databases">
        <authorList>
            <person name="Wibberg D."/>
        </authorList>
    </citation>
    <scope>NUCLEOTIDE SEQUENCE [LARGE SCALE GENOMIC DNA]</scope>
    <source>
        <strain evidence="4">L3</strain>
    </source>
</reference>
<dbReference type="SUPFAM" id="SSF54373">
    <property type="entry name" value="FAD-linked reductases, C-terminal domain"/>
    <property type="match status" value="1"/>
</dbReference>
<dbReference type="EMBL" id="LN824141">
    <property type="protein sequence ID" value="CEP77780.1"/>
    <property type="molecule type" value="Genomic_DNA"/>
</dbReference>
<evidence type="ECO:0000256" key="1">
    <source>
        <dbReference type="ARBA" id="ARBA00023002"/>
    </source>
</evidence>
<dbReference type="KEGG" id="dtn:DTL3_0457"/>
<dbReference type="STRING" id="1006576.DTL3_0457"/>
<dbReference type="PANTHER" id="PTHR13847">
    <property type="entry name" value="SARCOSINE DEHYDROGENASE-RELATED"/>
    <property type="match status" value="1"/>
</dbReference>
<dbReference type="HOGENOM" id="CLU_007884_4_1_0"/>
<dbReference type="InterPro" id="IPR036188">
    <property type="entry name" value="FAD/NAD-bd_sf"/>
</dbReference>
<organism evidence="3 4">
    <name type="scientific">Defluviitoga tunisiensis</name>
    <dbReference type="NCBI Taxonomy" id="1006576"/>
    <lineage>
        <taxon>Bacteria</taxon>
        <taxon>Thermotogati</taxon>
        <taxon>Thermotogota</taxon>
        <taxon>Thermotogae</taxon>
        <taxon>Petrotogales</taxon>
        <taxon>Petrotogaceae</taxon>
        <taxon>Defluviitoga</taxon>
    </lineage>
</organism>
<sequence length="381" mass="42199">MKNKASVVVIGGGVVGNSVAYNLAKRGVKDIVLVERSFLASGATGRCGAGVRQQWGTRQNCLLARESMRVFENFKDTLNVDVDIELKQKGYLLLAYSDNELGLFKRNIEVQNSLDIPSKLVTPQEAKDIVPDLNIDKLVGGAFCPTDGHANPFKVTYGYSKAAVNLGVEINKFTEVKKIKTEKGKIIGVQTNRGFIETSKVVDAAGGWSQQIAKMVNVELPVYSERHEILVTESVKPILDPMLMSFSYNIYCQQTPDGSFIMGYGPENEPPGFNTHSSWQFLETMSKKATWLLPPLNKIRILRQWAGLYNISPDKQPIVSKIKDVENFYVACGFSGHGFMIAPAIGVLMADIITESEFTYDVILDIERYKRGEVISEPSVV</sequence>
<dbReference type="InterPro" id="IPR006076">
    <property type="entry name" value="FAD-dep_OxRdtase"/>
</dbReference>
<evidence type="ECO:0000313" key="4">
    <source>
        <dbReference type="Proteomes" id="UP000032809"/>
    </source>
</evidence>
<feature type="domain" description="FAD dependent oxidoreductase" evidence="2">
    <location>
        <begin position="7"/>
        <end position="351"/>
    </location>
</feature>
<dbReference type="Gene3D" id="3.30.9.10">
    <property type="entry name" value="D-Amino Acid Oxidase, subunit A, domain 2"/>
    <property type="match status" value="1"/>
</dbReference>
<keyword evidence="1" id="KW-0560">Oxidoreductase</keyword>
<dbReference type="Proteomes" id="UP000032809">
    <property type="component" value="Chromosome I"/>
</dbReference>
<evidence type="ECO:0000259" key="2">
    <source>
        <dbReference type="Pfam" id="PF01266"/>
    </source>
</evidence>
<gene>
    <name evidence="3" type="ORF">DTL3_0457</name>
</gene>
<dbReference type="RefSeq" id="WP_171820616.1">
    <property type="nucleotide sequence ID" value="NZ_LN824141.1"/>
</dbReference>
<dbReference type="PANTHER" id="PTHR13847:SF287">
    <property type="entry name" value="FAD-DEPENDENT OXIDOREDUCTASE DOMAIN-CONTAINING PROTEIN 1"/>
    <property type="match status" value="1"/>
</dbReference>
<dbReference type="GO" id="GO:0005737">
    <property type="term" value="C:cytoplasm"/>
    <property type="evidence" value="ECO:0007669"/>
    <property type="project" value="TreeGrafter"/>
</dbReference>
<dbReference type="SUPFAM" id="SSF51905">
    <property type="entry name" value="FAD/NAD(P)-binding domain"/>
    <property type="match status" value="1"/>
</dbReference>
<protein>
    <submittedName>
        <fullName evidence="3">Sarcosine oxidase, beta subunit</fullName>
    </submittedName>
</protein>
<keyword evidence="4" id="KW-1185">Reference proteome</keyword>
<proteinExistence type="predicted"/>
<dbReference type="GO" id="GO:0016491">
    <property type="term" value="F:oxidoreductase activity"/>
    <property type="evidence" value="ECO:0007669"/>
    <property type="project" value="UniProtKB-KW"/>
</dbReference>
<evidence type="ECO:0000313" key="3">
    <source>
        <dbReference type="EMBL" id="CEP77780.1"/>
    </source>
</evidence>
<dbReference type="Pfam" id="PF01266">
    <property type="entry name" value="DAO"/>
    <property type="match status" value="1"/>
</dbReference>
<dbReference type="AlphaFoldDB" id="A0A0C7P0N7"/>
<name>A0A0C7P0N7_DEFTU</name>